<keyword evidence="3 7" id="KW-0808">Transferase</keyword>
<dbReference type="HAMAP" id="MF_00266">
    <property type="entry name" value="TYW3_archaea"/>
    <property type="match status" value="1"/>
</dbReference>
<comment type="similarity">
    <text evidence="1 7">Belongs to the TYW3 family.</text>
</comment>
<dbReference type="OrthoDB" id="19299at2157"/>
<name>B6YTT0_THEON</name>
<dbReference type="Pfam" id="PF02676">
    <property type="entry name" value="TYW3"/>
    <property type="match status" value="1"/>
</dbReference>
<dbReference type="eggNOG" id="arCOG04156">
    <property type="taxonomic scope" value="Archaea"/>
</dbReference>
<dbReference type="GO" id="GO:0030488">
    <property type="term" value="P:tRNA methylation"/>
    <property type="evidence" value="ECO:0007669"/>
    <property type="project" value="InterPro"/>
</dbReference>
<dbReference type="EMBL" id="CP000855">
    <property type="protein sequence ID" value="ACJ17021.1"/>
    <property type="molecule type" value="Genomic_DNA"/>
</dbReference>
<dbReference type="GO" id="GO:0008175">
    <property type="term" value="F:tRNA methyltransferase activity"/>
    <property type="evidence" value="ECO:0007669"/>
    <property type="project" value="InterPro"/>
</dbReference>
<evidence type="ECO:0000313" key="9">
    <source>
        <dbReference type="EMBL" id="ACJ17021.1"/>
    </source>
</evidence>
<dbReference type="KEGG" id="ton:TON_1531"/>
<evidence type="ECO:0000256" key="1">
    <source>
        <dbReference type="ARBA" id="ARBA00008569"/>
    </source>
</evidence>
<evidence type="ECO:0000259" key="8">
    <source>
        <dbReference type="Pfam" id="PF02676"/>
    </source>
</evidence>
<protein>
    <recommendedName>
        <fullName evidence="6 7">tRNA(Phe) 7-((3-amino-3-carboxypropyl)-4-demethylwyosine(37)-N(4))-methyltransferase</fullName>
        <ecNumber evidence="7">2.1.1.282</ecNumber>
    </recommendedName>
    <alternativeName>
        <fullName evidence="7">tRNA wyosine derivatives biosynthesis protein Taw3</fullName>
    </alternativeName>
</protein>
<reference evidence="9 10" key="1">
    <citation type="journal article" date="2008" name="J. Bacteriol.">
        <title>The complete genome sequence of Thermococcus onnurineus NA1 reveals a mixed heterotrophic and carboxydotrophic metabolism.</title>
        <authorList>
            <person name="Lee H.S."/>
            <person name="Kang S.G."/>
            <person name="Bae S.S."/>
            <person name="Lim J.K."/>
            <person name="Cho Y."/>
            <person name="Kim Y.J."/>
            <person name="Jeon J.H."/>
            <person name="Cha S.S."/>
            <person name="Kwon K.K."/>
            <person name="Kim H.T."/>
            <person name="Park C.J."/>
            <person name="Lee H.W."/>
            <person name="Kim S.I."/>
            <person name="Chun J."/>
            <person name="Colwell R.R."/>
            <person name="Kim S.J."/>
            <person name="Lee J.H."/>
        </authorList>
    </citation>
    <scope>NUCLEOTIDE SEQUENCE [LARGE SCALE GENOMIC DNA]</scope>
    <source>
        <strain evidence="9 10">NA1</strain>
    </source>
</reference>
<dbReference type="PATRIC" id="fig|523850.10.peg.1544"/>
<dbReference type="InterPro" id="IPR003827">
    <property type="entry name" value="tRNA_yW-synthesising"/>
</dbReference>
<keyword evidence="4 7" id="KW-0949">S-adenosyl-L-methionine</keyword>
<comment type="function">
    <text evidence="7">S-adenosyl-L-methionine-dependent methyltransferase that acts as a component of the wyosine derivatives biosynthesis pathway. Probably methylates N-4 position of wybutosine-86 to produce wybutosine-72.</text>
</comment>
<dbReference type="FunFam" id="3.30.1960.10:FF:000010">
    <property type="entry name" value="tRNA(Phe) 7-((3-amino-3-carboxypropyl)-4-demethylwyosine(37)-N(4))-methyltransferase 1"/>
    <property type="match status" value="1"/>
</dbReference>
<keyword evidence="5 7" id="KW-0819">tRNA processing</keyword>
<dbReference type="NCBIfam" id="NF047731">
    <property type="entry name" value="tRNAMtaseTaw3"/>
    <property type="match status" value="1"/>
</dbReference>
<sequence length="215" mass="24428">MKAKREALASLFTAINEGKVDEDIIDLLLLINSIKGIYTTSSCSGRIGIIEEPALGAKPLSRWLIKAHRLIEFEEAKEALENAKEGIIFLKSQPPIFHVVAEDLEKAKKLHELGLASGFKYTTFKVISKRYLVEINATEYLTAPLGKDGKVLVDDEYLRFAIEIGNEMLKRSKGRLSRLEENFRKLRKELGEDELFYEMASKYMIDYSKSLHSGR</sequence>
<evidence type="ECO:0000256" key="7">
    <source>
        <dbReference type="HAMAP-Rule" id="MF_00266"/>
    </source>
</evidence>
<dbReference type="RefSeq" id="WP_012572493.1">
    <property type="nucleotide sequence ID" value="NC_011529.1"/>
</dbReference>
<evidence type="ECO:0000256" key="5">
    <source>
        <dbReference type="ARBA" id="ARBA00022694"/>
    </source>
</evidence>
<dbReference type="EC" id="2.1.1.282" evidence="7"/>
<dbReference type="PANTHER" id="PTHR48418">
    <property type="entry name" value="TRNA WYBUTOSINE-SYNTHESIZING PROTEIN 3"/>
    <property type="match status" value="1"/>
</dbReference>
<evidence type="ECO:0000256" key="4">
    <source>
        <dbReference type="ARBA" id="ARBA00022691"/>
    </source>
</evidence>
<dbReference type="InterPro" id="IPR022908">
    <property type="entry name" value="Taw3"/>
</dbReference>
<gene>
    <name evidence="7" type="primary">taw3</name>
    <name evidence="9" type="ordered locus">TON_1531</name>
</gene>
<dbReference type="SUPFAM" id="SSF111278">
    <property type="entry name" value="SSo0622-like"/>
    <property type="match status" value="1"/>
</dbReference>
<dbReference type="PANTHER" id="PTHR48418:SF1">
    <property type="entry name" value="TRNA WYBUTOSINE-SYNTHESIZING PROTEIN 3"/>
    <property type="match status" value="1"/>
</dbReference>
<dbReference type="GO" id="GO:0031591">
    <property type="term" value="P:wybutosine biosynthetic process"/>
    <property type="evidence" value="ECO:0007669"/>
    <property type="project" value="InterPro"/>
</dbReference>
<dbReference type="Proteomes" id="UP000002727">
    <property type="component" value="Chromosome"/>
</dbReference>
<dbReference type="InterPro" id="IPR036602">
    <property type="entry name" value="tRNA_yW-synthesising-like_sf"/>
</dbReference>
<keyword evidence="2 7" id="KW-0489">Methyltransferase</keyword>
<dbReference type="Gene3D" id="3.30.1960.10">
    <property type="entry name" value="tRNA wybutosine-synthesizing-like"/>
    <property type="match status" value="1"/>
</dbReference>
<evidence type="ECO:0000256" key="3">
    <source>
        <dbReference type="ARBA" id="ARBA00022679"/>
    </source>
</evidence>
<keyword evidence="10" id="KW-1185">Reference proteome</keyword>
<evidence type="ECO:0000313" key="10">
    <source>
        <dbReference type="Proteomes" id="UP000002727"/>
    </source>
</evidence>
<accession>B6YTT0</accession>
<organism evidence="9 10">
    <name type="scientific">Thermococcus onnurineus (strain NA1)</name>
    <dbReference type="NCBI Taxonomy" id="523850"/>
    <lineage>
        <taxon>Archaea</taxon>
        <taxon>Methanobacteriati</taxon>
        <taxon>Methanobacteriota</taxon>
        <taxon>Thermococci</taxon>
        <taxon>Thermococcales</taxon>
        <taxon>Thermococcaceae</taxon>
        <taxon>Thermococcus</taxon>
    </lineage>
</organism>
<dbReference type="NCBIfam" id="NF003264">
    <property type="entry name" value="PRK04235.1-2"/>
    <property type="match status" value="1"/>
</dbReference>
<dbReference type="HOGENOM" id="CLU_047426_2_0_2"/>
<feature type="domain" description="tRNA wybutosine-synthesizing protein" evidence="8">
    <location>
        <begin position="3"/>
        <end position="184"/>
    </location>
</feature>
<evidence type="ECO:0000256" key="6">
    <source>
        <dbReference type="ARBA" id="ARBA00030554"/>
    </source>
</evidence>
<dbReference type="AlphaFoldDB" id="B6YTT0"/>
<comment type="catalytic activity">
    <reaction evidence="7">
        <text>4-demethyl-7-[(3S)-3-amino-3-carboxypropyl]wyosine(37) in tRNA(Phe) + S-adenosyl-L-methionine = 7-[(3S)-3-amino-3-carboxypropyl]wyosine(37) in tRNA(Phe) + S-adenosyl-L-homocysteine + H(+)</text>
        <dbReference type="Rhea" id="RHEA:36635"/>
        <dbReference type="Rhea" id="RHEA-COMP:10378"/>
        <dbReference type="Rhea" id="RHEA-COMP:10379"/>
        <dbReference type="ChEBI" id="CHEBI:15378"/>
        <dbReference type="ChEBI" id="CHEBI:57856"/>
        <dbReference type="ChEBI" id="CHEBI:59789"/>
        <dbReference type="ChEBI" id="CHEBI:73543"/>
        <dbReference type="ChEBI" id="CHEBI:73550"/>
        <dbReference type="EC" id="2.1.1.282"/>
    </reaction>
</comment>
<dbReference type="STRING" id="523850.TON_1531"/>
<proteinExistence type="inferred from homology"/>
<evidence type="ECO:0000256" key="2">
    <source>
        <dbReference type="ARBA" id="ARBA00022603"/>
    </source>
</evidence>
<dbReference type="GeneID" id="7018570"/>